<evidence type="ECO:0000313" key="1">
    <source>
        <dbReference type="EMBL" id="KAG2573803.1"/>
    </source>
</evidence>
<organism evidence="1 2">
    <name type="scientific">Panicum virgatum</name>
    <name type="common">Blackwell switchgrass</name>
    <dbReference type="NCBI Taxonomy" id="38727"/>
    <lineage>
        <taxon>Eukaryota</taxon>
        <taxon>Viridiplantae</taxon>
        <taxon>Streptophyta</taxon>
        <taxon>Embryophyta</taxon>
        <taxon>Tracheophyta</taxon>
        <taxon>Spermatophyta</taxon>
        <taxon>Magnoliopsida</taxon>
        <taxon>Liliopsida</taxon>
        <taxon>Poales</taxon>
        <taxon>Poaceae</taxon>
        <taxon>PACMAD clade</taxon>
        <taxon>Panicoideae</taxon>
        <taxon>Panicodae</taxon>
        <taxon>Paniceae</taxon>
        <taxon>Panicinae</taxon>
        <taxon>Panicum</taxon>
        <taxon>Panicum sect. Hiantes</taxon>
    </lineage>
</organism>
<dbReference type="AlphaFoldDB" id="A0A8T0QJG4"/>
<proteinExistence type="predicted"/>
<accession>A0A8T0QJG4</accession>
<sequence>MKFALCKQRKLQLQPPSLMFLRIPTDIEAPKFAPTGKYSAKSAYEKCCKPVGIVA</sequence>
<name>A0A8T0QJG4_PANVG</name>
<dbReference type="EMBL" id="CM029049">
    <property type="protein sequence ID" value="KAG2573803.1"/>
    <property type="molecule type" value="Genomic_DNA"/>
</dbReference>
<protein>
    <submittedName>
        <fullName evidence="1">Uncharacterized protein</fullName>
    </submittedName>
</protein>
<dbReference type="Proteomes" id="UP000823388">
    <property type="component" value="Chromosome 7K"/>
</dbReference>
<keyword evidence="2" id="KW-1185">Reference proteome</keyword>
<reference evidence="1" key="1">
    <citation type="submission" date="2020-05" db="EMBL/GenBank/DDBJ databases">
        <title>WGS assembly of Panicum virgatum.</title>
        <authorList>
            <person name="Lovell J.T."/>
            <person name="Jenkins J."/>
            <person name="Shu S."/>
            <person name="Juenger T.E."/>
            <person name="Schmutz J."/>
        </authorList>
    </citation>
    <scope>NUCLEOTIDE SEQUENCE</scope>
    <source>
        <strain evidence="1">AP13</strain>
    </source>
</reference>
<comment type="caution">
    <text evidence="1">The sequence shown here is derived from an EMBL/GenBank/DDBJ whole genome shotgun (WGS) entry which is preliminary data.</text>
</comment>
<gene>
    <name evidence="1" type="ORF">PVAP13_7KG279355</name>
</gene>
<evidence type="ECO:0000313" key="2">
    <source>
        <dbReference type="Proteomes" id="UP000823388"/>
    </source>
</evidence>